<reference evidence="6" key="3">
    <citation type="submission" date="2025-09" db="UniProtKB">
        <authorList>
            <consortium name="Ensembl"/>
        </authorList>
    </citation>
    <scope>IDENTIFICATION</scope>
</reference>
<dbReference type="Ensembl" id="ENSDCDT00010055296.1">
    <property type="protein sequence ID" value="ENSDCDP00010045140.1"/>
    <property type="gene ID" value="ENSDCDG00010027850.1"/>
</dbReference>
<feature type="signal peptide" evidence="5">
    <location>
        <begin position="1"/>
        <end position="19"/>
    </location>
</feature>
<evidence type="ECO:0000256" key="4">
    <source>
        <dbReference type="ARBA" id="ARBA00023157"/>
    </source>
</evidence>
<dbReference type="GO" id="GO:0005576">
    <property type="term" value="C:extracellular region"/>
    <property type="evidence" value="ECO:0007669"/>
    <property type="project" value="UniProtKB-SubCell"/>
</dbReference>
<proteinExistence type="inferred from homology"/>
<comment type="similarity">
    <text evidence="2">Belongs to the beta-microseminoprotein family.</text>
</comment>
<keyword evidence="3" id="KW-0964">Secreted</keyword>
<accession>A0AAY4DI02</accession>
<dbReference type="Gene3D" id="2.60.40.1900">
    <property type="entry name" value="Beta-microseminoprotein (PSP94) domain"/>
    <property type="match status" value="1"/>
</dbReference>
<evidence type="ECO:0000313" key="6">
    <source>
        <dbReference type="Ensembl" id="ENSDCDP00010045140.1"/>
    </source>
</evidence>
<evidence type="ECO:0000256" key="3">
    <source>
        <dbReference type="ARBA" id="ARBA00022525"/>
    </source>
</evidence>
<keyword evidence="4" id="KW-1015">Disulfide bond</keyword>
<organism evidence="6 7">
    <name type="scientific">Denticeps clupeoides</name>
    <name type="common">denticle herring</name>
    <dbReference type="NCBI Taxonomy" id="299321"/>
    <lineage>
        <taxon>Eukaryota</taxon>
        <taxon>Metazoa</taxon>
        <taxon>Chordata</taxon>
        <taxon>Craniata</taxon>
        <taxon>Vertebrata</taxon>
        <taxon>Euteleostomi</taxon>
        <taxon>Actinopterygii</taxon>
        <taxon>Neopterygii</taxon>
        <taxon>Teleostei</taxon>
        <taxon>Clupei</taxon>
        <taxon>Clupeiformes</taxon>
        <taxon>Denticipitoidei</taxon>
        <taxon>Denticipitidae</taxon>
        <taxon>Denticeps</taxon>
    </lineage>
</organism>
<name>A0AAY4DI02_9TELE</name>
<dbReference type="Pfam" id="PF05825">
    <property type="entry name" value="PSP94"/>
    <property type="match status" value="1"/>
</dbReference>
<dbReference type="InterPro" id="IPR008735">
    <property type="entry name" value="PSP94"/>
</dbReference>
<dbReference type="AlphaFoldDB" id="A0AAY4DI02"/>
<reference evidence="6" key="2">
    <citation type="submission" date="2025-08" db="UniProtKB">
        <authorList>
            <consortium name="Ensembl"/>
        </authorList>
    </citation>
    <scope>IDENTIFICATION</scope>
</reference>
<sequence length="103" mass="11349">GMSGTAVLLLFALFPLAHGACFNNPKAPEIKEVCQDSEDKTYHVLNTYWRNSKCMDCSCRPYGVSCCSIPADCDVEYNNRTCTFEVVKSIKPSTPCPFAVIGE</sequence>
<keyword evidence="7" id="KW-1185">Reference proteome</keyword>
<evidence type="ECO:0000256" key="2">
    <source>
        <dbReference type="ARBA" id="ARBA00010352"/>
    </source>
</evidence>
<dbReference type="PANTHER" id="PTHR10500:SF7">
    <property type="entry name" value="BETA-MICROSEMINOPROTEIN"/>
    <property type="match status" value="1"/>
</dbReference>
<evidence type="ECO:0000313" key="7">
    <source>
        <dbReference type="Proteomes" id="UP000694580"/>
    </source>
</evidence>
<dbReference type="PANTHER" id="PTHR10500">
    <property type="entry name" value="BETA-MICROSEMINOPROTEIN"/>
    <property type="match status" value="1"/>
</dbReference>
<feature type="chain" id="PRO_5044288948" description="Beta-microseminoprotein" evidence="5">
    <location>
        <begin position="20"/>
        <end position="103"/>
    </location>
</feature>
<protein>
    <recommendedName>
        <fullName evidence="8">Beta-microseminoprotein</fullName>
    </recommendedName>
</protein>
<keyword evidence="5" id="KW-0732">Signal</keyword>
<reference evidence="6 7" key="1">
    <citation type="submission" date="2020-06" db="EMBL/GenBank/DDBJ databases">
        <authorList>
            <consortium name="Wellcome Sanger Institute Data Sharing"/>
        </authorList>
    </citation>
    <scope>NUCLEOTIDE SEQUENCE [LARGE SCALE GENOMIC DNA]</scope>
</reference>
<evidence type="ECO:0000256" key="1">
    <source>
        <dbReference type="ARBA" id="ARBA00004613"/>
    </source>
</evidence>
<comment type="subcellular location">
    <subcellularLocation>
        <location evidence="1">Secreted</location>
    </subcellularLocation>
</comment>
<evidence type="ECO:0000256" key="5">
    <source>
        <dbReference type="SAM" id="SignalP"/>
    </source>
</evidence>
<dbReference type="GeneTree" id="ENSGT00940000177721"/>
<dbReference type="Proteomes" id="UP000694580">
    <property type="component" value="Chromosome 11"/>
</dbReference>
<evidence type="ECO:0008006" key="8">
    <source>
        <dbReference type="Google" id="ProtNLM"/>
    </source>
</evidence>